<protein>
    <submittedName>
        <fullName evidence="2">Uncharacterized protein</fullName>
    </submittedName>
</protein>
<feature type="compositionally biased region" description="Polar residues" evidence="1">
    <location>
        <begin position="37"/>
        <end position="50"/>
    </location>
</feature>
<reference evidence="2" key="1">
    <citation type="submission" date="2019-12" db="EMBL/GenBank/DDBJ databases">
        <title>Genome sequencing and annotation of Brassica cretica.</title>
        <authorList>
            <person name="Studholme D.J."/>
            <person name="Sarris P.F."/>
        </authorList>
    </citation>
    <scope>NUCLEOTIDE SEQUENCE</scope>
    <source>
        <strain evidence="2">PFS-001/15</strain>
        <tissue evidence="2">Leaf</tissue>
    </source>
</reference>
<name>A0A3N6Q4D5_BRACR</name>
<evidence type="ECO:0000256" key="1">
    <source>
        <dbReference type="SAM" id="MobiDB-lite"/>
    </source>
</evidence>
<feature type="compositionally biased region" description="Basic and acidic residues" evidence="1">
    <location>
        <begin position="1"/>
        <end position="12"/>
    </location>
</feature>
<organism evidence="2 3">
    <name type="scientific">Brassica cretica</name>
    <name type="common">Mustard</name>
    <dbReference type="NCBI Taxonomy" id="69181"/>
    <lineage>
        <taxon>Eukaryota</taxon>
        <taxon>Viridiplantae</taxon>
        <taxon>Streptophyta</taxon>
        <taxon>Embryophyta</taxon>
        <taxon>Tracheophyta</taxon>
        <taxon>Spermatophyta</taxon>
        <taxon>Magnoliopsida</taxon>
        <taxon>eudicotyledons</taxon>
        <taxon>Gunneridae</taxon>
        <taxon>Pentapetalae</taxon>
        <taxon>rosids</taxon>
        <taxon>malvids</taxon>
        <taxon>Brassicales</taxon>
        <taxon>Brassicaceae</taxon>
        <taxon>Brassiceae</taxon>
        <taxon>Brassica</taxon>
    </lineage>
</organism>
<dbReference type="Proteomes" id="UP000712281">
    <property type="component" value="Unassembled WGS sequence"/>
</dbReference>
<feature type="region of interest" description="Disordered" evidence="1">
    <location>
        <begin position="1"/>
        <end position="50"/>
    </location>
</feature>
<accession>A0A3N6Q4D5</accession>
<dbReference type="EMBL" id="QGKW02000717">
    <property type="protein sequence ID" value="KAF2596934.1"/>
    <property type="molecule type" value="Genomic_DNA"/>
</dbReference>
<proteinExistence type="predicted"/>
<sequence>MQCHTSRRDVHVLKSSPTRSHASQPLHLDRHRYRSAPENTTVTTVSSEHTGIKNTHTILTRARFYGESSSKLFQDLIPSLQPPQTNLKPPPVSAFIALAQPSKSFIVCRDLIQMDRTIKPETRDNTNHPTIQ</sequence>
<evidence type="ECO:0000313" key="2">
    <source>
        <dbReference type="EMBL" id="KAF2596934.1"/>
    </source>
</evidence>
<gene>
    <name evidence="2" type="ORF">F2Q68_00011898</name>
</gene>
<dbReference type="AlphaFoldDB" id="A0A3N6Q4D5"/>
<evidence type="ECO:0000313" key="3">
    <source>
        <dbReference type="Proteomes" id="UP000712281"/>
    </source>
</evidence>
<comment type="caution">
    <text evidence="2">The sequence shown here is derived from an EMBL/GenBank/DDBJ whole genome shotgun (WGS) entry which is preliminary data.</text>
</comment>